<keyword evidence="3" id="KW-1003">Cell membrane</keyword>
<feature type="transmembrane region" description="Helical" evidence="7">
    <location>
        <begin position="128"/>
        <end position="150"/>
    </location>
</feature>
<dbReference type="PANTHER" id="PTHR43163">
    <property type="entry name" value="DIPEPTIDE TRANSPORT SYSTEM PERMEASE PROTEIN DPPB-RELATED"/>
    <property type="match status" value="1"/>
</dbReference>
<evidence type="ECO:0000259" key="8">
    <source>
        <dbReference type="PROSITE" id="PS50928"/>
    </source>
</evidence>
<dbReference type="CDD" id="cd06261">
    <property type="entry name" value="TM_PBP2"/>
    <property type="match status" value="1"/>
</dbReference>
<dbReference type="PROSITE" id="PS50928">
    <property type="entry name" value="ABC_TM1"/>
    <property type="match status" value="1"/>
</dbReference>
<dbReference type="SUPFAM" id="SSF161098">
    <property type="entry name" value="MetI-like"/>
    <property type="match status" value="1"/>
</dbReference>
<evidence type="ECO:0000313" key="10">
    <source>
        <dbReference type="Proteomes" id="UP000832097"/>
    </source>
</evidence>
<keyword evidence="2 7" id="KW-0813">Transport</keyword>
<keyword evidence="4 7" id="KW-0812">Transmembrane</keyword>
<evidence type="ECO:0000256" key="3">
    <source>
        <dbReference type="ARBA" id="ARBA00022475"/>
    </source>
</evidence>
<feature type="transmembrane region" description="Helical" evidence="7">
    <location>
        <begin position="31"/>
        <end position="53"/>
    </location>
</feature>
<evidence type="ECO:0000256" key="4">
    <source>
        <dbReference type="ARBA" id="ARBA00022692"/>
    </source>
</evidence>
<feature type="domain" description="ABC transmembrane type-1" evidence="8">
    <location>
        <begin position="124"/>
        <end position="324"/>
    </location>
</feature>
<dbReference type="InterPro" id="IPR045621">
    <property type="entry name" value="BPD_transp_1_N"/>
</dbReference>
<feature type="transmembrane region" description="Helical" evidence="7">
    <location>
        <begin position="255"/>
        <end position="281"/>
    </location>
</feature>
<evidence type="ECO:0000256" key="5">
    <source>
        <dbReference type="ARBA" id="ARBA00022989"/>
    </source>
</evidence>
<dbReference type="Proteomes" id="UP000832097">
    <property type="component" value="Chromosome"/>
</dbReference>
<comment type="subcellular location">
    <subcellularLocation>
        <location evidence="1 7">Cell membrane</location>
        <topology evidence="1 7">Multi-pass membrane protein</topology>
    </subcellularLocation>
</comment>
<dbReference type="PANTHER" id="PTHR43163:SF6">
    <property type="entry name" value="DIPEPTIDE TRANSPORT SYSTEM PERMEASE PROTEIN DPPB-RELATED"/>
    <property type="match status" value="1"/>
</dbReference>
<dbReference type="Gene3D" id="1.10.3720.10">
    <property type="entry name" value="MetI-like"/>
    <property type="match status" value="1"/>
</dbReference>
<evidence type="ECO:0000256" key="1">
    <source>
        <dbReference type="ARBA" id="ARBA00004651"/>
    </source>
</evidence>
<evidence type="ECO:0000256" key="7">
    <source>
        <dbReference type="RuleBase" id="RU363032"/>
    </source>
</evidence>
<keyword evidence="6 7" id="KW-0472">Membrane</keyword>
<keyword evidence="10" id="KW-1185">Reference proteome</keyword>
<feature type="transmembrane region" description="Helical" evidence="7">
    <location>
        <begin position="201"/>
        <end position="219"/>
    </location>
</feature>
<gene>
    <name evidence="9" type="ORF">MTO99_13155</name>
</gene>
<proteinExistence type="inferred from homology"/>
<sequence>MSTLQQLDAPRAGAVAEHPAVGTSGRWLRRVLVHVFGSVVVVLAVVTITFFALKLVPGDPALIILGASGAAPSEETVAATRAQYGLDQPVFIQFANYMIGLVRGDLGVSYIYKSPVAPLLFPQVWPTLQLTIVSIVLAWALSLALSLLTVRRGRFADAFGRGVEVLFAAIPPFWIALTLLVVFAFTLGWFPVAGSEDPRSIVLPALALAIPLAGFLAQVTRESFDDALSQPYALSARARGASDLRVRIVHALRHALLPGLTLSGWAIGSLISGAVVAEVIFARQGLGRSLVDAIVKRDAPIVLAVVLLIAVVYIVVNLIVDLLYRVVDPRIAQRED</sequence>
<evidence type="ECO:0000256" key="6">
    <source>
        <dbReference type="ARBA" id="ARBA00023136"/>
    </source>
</evidence>
<dbReference type="Pfam" id="PF00528">
    <property type="entry name" value="BPD_transp_1"/>
    <property type="match status" value="1"/>
</dbReference>
<dbReference type="RefSeq" id="WP_243554094.1">
    <property type="nucleotide sequence ID" value="NZ_CP094528.1"/>
</dbReference>
<dbReference type="EMBL" id="CP094528">
    <property type="protein sequence ID" value="UOE43130.1"/>
    <property type="molecule type" value="Genomic_DNA"/>
</dbReference>
<comment type="similarity">
    <text evidence="7">Belongs to the binding-protein-dependent transport system permease family.</text>
</comment>
<feature type="transmembrane region" description="Helical" evidence="7">
    <location>
        <begin position="162"/>
        <end position="189"/>
    </location>
</feature>
<keyword evidence="5 7" id="KW-1133">Transmembrane helix</keyword>
<evidence type="ECO:0000256" key="2">
    <source>
        <dbReference type="ARBA" id="ARBA00022448"/>
    </source>
</evidence>
<dbReference type="InterPro" id="IPR035906">
    <property type="entry name" value="MetI-like_sf"/>
</dbReference>
<name>A0ABY4BV88_9MICO</name>
<feature type="transmembrane region" description="Helical" evidence="7">
    <location>
        <begin position="301"/>
        <end position="324"/>
    </location>
</feature>
<dbReference type="InterPro" id="IPR000515">
    <property type="entry name" value="MetI-like"/>
</dbReference>
<organism evidence="9 10">
    <name type="scientific">Agromyces larvae</name>
    <dbReference type="NCBI Taxonomy" id="2929802"/>
    <lineage>
        <taxon>Bacteria</taxon>
        <taxon>Bacillati</taxon>
        <taxon>Actinomycetota</taxon>
        <taxon>Actinomycetes</taxon>
        <taxon>Micrococcales</taxon>
        <taxon>Microbacteriaceae</taxon>
        <taxon>Agromyces</taxon>
    </lineage>
</organism>
<dbReference type="Pfam" id="PF19300">
    <property type="entry name" value="BPD_transp_1_N"/>
    <property type="match status" value="1"/>
</dbReference>
<accession>A0ABY4BV88</accession>
<reference evidence="9 10" key="1">
    <citation type="submission" date="2022-03" db="EMBL/GenBank/DDBJ databases">
        <title>Mucilaginibacter sp. isolated from the gut of Protaetia brevitarsis seulensis larvae.</title>
        <authorList>
            <person name="Won M."/>
            <person name="Kim S.-J."/>
            <person name="Kwon S.-W."/>
        </authorList>
    </citation>
    <scope>NUCLEOTIDE SEQUENCE [LARGE SCALE GENOMIC DNA]</scope>
    <source>
        <strain evidence="9 10">CFWR-12</strain>
    </source>
</reference>
<protein>
    <submittedName>
        <fullName evidence="9">ABC transporter permease</fullName>
    </submittedName>
</protein>
<evidence type="ECO:0000313" key="9">
    <source>
        <dbReference type="EMBL" id="UOE43130.1"/>
    </source>
</evidence>